<evidence type="ECO:0000313" key="2">
    <source>
        <dbReference type="EMBL" id="KXT01318.1"/>
    </source>
</evidence>
<evidence type="ECO:0000313" key="3">
    <source>
        <dbReference type="Proteomes" id="UP000070133"/>
    </source>
</evidence>
<dbReference type="PANTHER" id="PTHR40257">
    <property type="match status" value="1"/>
</dbReference>
<keyword evidence="3" id="KW-1185">Reference proteome</keyword>
<dbReference type="AlphaFoldDB" id="A0A139HFU9"/>
<feature type="compositionally biased region" description="Low complexity" evidence="1">
    <location>
        <begin position="386"/>
        <end position="396"/>
    </location>
</feature>
<sequence>MTPTSLHDQLMQASASRPVLQRRESWQTALESPEDDEATLSEAPGNTEVLAPRELGSSNPWRNHKSPTVEEVEDEALPSRNLGKEPINAAQLEEGRPSLQHDDSAQHVEVGHQQDATDSTSSAEVEQFLAALRIALIDPTEGAPRLRAMTAVLASNSEKSNRHSEYISQLLAAILMPPGSPPAWTHQMAGIRSVTANGVSTDPVSDAGSSAQNGPKREARVNTVRAAAESWHPQAIASDSTAKPQTYPCSRNDQVPSRSRSDSSKMSAKAAGKGREGQQSEESRVTRCHHDEEVPDPLSVQPRRRKLTEAQYKYELHHGKPKANGSDGYSSFAAPTSAWKAKQKPPQSVKFSRPAVQAKHSVSATGDPLAGSVGGRVKNGQERRSQSSTSSTPGQGDLRRRNVEEKTDHLKLQLNSGTSNTNKYRSQRSGASDHRAFAATVVAPVAVQRPPESTGHAQQQSTHAHAPLGIGIHNKHKAAAAPRCARPDPFGPKSDPTTRNFRPTHGDRHPQPRSGPMPPVRPEQQVQSNVKPHAGLAEIPGNAQRPIWERLAQQQNKRHAIYVKNDGTDEGAVISISLRTSTMKTDEDDTDAEQNSRLQDVINASNWAVEARVAEPPRCQVRLQDERRTPGPSSRGTEESKQNSIALEQDVSAAQTTEPPRNVPEEPRRAPLAVPVTIEGPSSAPPYRPESIQSASGILFTSRNDSNEARPDIMPEDAVPTEADIGETTRRDEVEIAAESASPEADAQKVSEAGKSRKDSVLMSSVRNAMSALKKFPAKMTGMKDSAWTAHRASTKQTSRRSLDSLLERPDVADLGDEVNGPRSLAGRSCESMTHDRQPLRVGDIESRVAPNPMPATASALVPGTAQVAARRVLPSAFRRHFRRRTTQPMMASTMASTLAPHAEEEEEQQKQRAPSPAPEEDVVELPATDRDGHVPRISQDSIRVWNEGGATWLRAQDHKMPLATVHLIALSSGASASLYLRALKSFAVKPLVAAKVVRWIIKPEKLSTHLLNQKWDLLLILPVDKPIPEIYLGQDWVHRHWTITAGVPKSLIDGFEEKNQKLLHPSPGSVPKLTGSLNNLRKARSAQGLELTDEIVQWSYSHPQDHAVSMLNLLSFKQGREAHDSYLRYGKAFGESIGAKRGGHAKIVGKVVPDQKTPHEDKYGWDEIALAHYPSIRHFMDMLGSEDYQQVNQKHRVPALRDTCILCTSELHEELTTDKAKL</sequence>
<feature type="region of interest" description="Disordered" evidence="1">
    <location>
        <begin position="197"/>
        <end position="304"/>
    </location>
</feature>
<feature type="region of interest" description="Disordered" evidence="1">
    <location>
        <begin position="813"/>
        <end position="837"/>
    </location>
</feature>
<feature type="compositionally biased region" description="Polar residues" evidence="1">
    <location>
        <begin position="197"/>
        <end position="213"/>
    </location>
</feature>
<protein>
    <submittedName>
        <fullName evidence="2">Uncharacterized protein</fullName>
    </submittedName>
</protein>
<feature type="compositionally biased region" description="Polar residues" evidence="1">
    <location>
        <begin position="887"/>
        <end position="897"/>
    </location>
</feature>
<feature type="region of interest" description="Disordered" evidence="1">
    <location>
        <begin position="475"/>
        <end position="530"/>
    </location>
</feature>
<feature type="compositionally biased region" description="Polar residues" evidence="1">
    <location>
        <begin position="237"/>
        <end position="256"/>
    </location>
</feature>
<feature type="region of interest" description="Disordered" evidence="1">
    <location>
        <begin position="887"/>
        <end position="924"/>
    </location>
</feature>
<dbReference type="PANTHER" id="PTHR40257:SF1">
    <property type="entry name" value="DUF1330 DOMAIN-CONTAINING PROTEIN"/>
    <property type="match status" value="1"/>
</dbReference>
<dbReference type="Proteomes" id="UP000070133">
    <property type="component" value="Unassembled WGS sequence"/>
</dbReference>
<feature type="compositionally biased region" description="Basic and acidic residues" evidence="1">
    <location>
        <begin position="273"/>
        <end position="292"/>
    </location>
</feature>
<feature type="region of interest" description="Disordered" evidence="1">
    <location>
        <begin position="737"/>
        <end position="759"/>
    </location>
</feature>
<proteinExistence type="predicted"/>
<accession>A0A139HFU9</accession>
<organism evidence="2 3">
    <name type="scientific">Pseudocercospora eumusae</name>
    <dbReference type="NCBI Taxonomy" id="321146"/>
    <lineage>
        <taxon>Eukaryota</taxon>
        <taxon>Fungi</taxon>
        <taxon>Dikarya</taxon>
        <taxon>Ascomycota</taxon>
        <taxon>Pezizomycotina</taxon>
        <taxon>Dothideomycetes</taxon>
        <taxon>Dothideomycetidae</taxon>
        <taxon>Mycosphaerellales</taxon>
        <taxon>Mycosphaerellaceae</taxon>
        <taxon>Pseudocercospora</taxon>
    </lineage>
</organism>
<comment type="caution">
    <text evidence="2">The sequence shown here is derived from an EMBL/GenBank/DDBJ whole genome shotgun (WGS) entry which is preliminary data.</text>
</comment>
<name>A0A139HFU9_9PEZI</name>
<feature type="region of interest" description="Disordered" evidence="1">
    <location>
        <begin position="618"/>
        <end position="645"/>
    </location>
</feature>
<gene>
    <name evidence="2" type="ORF">AC578_2700</name>
</gene>
<feature type="compositionally biased region" description="Polar residues" evidence="1">
    <location>
        <begin position="413"/>
        <end position="430"/>
    </location>
</feature>
<dbReference type="EMBL" id="LFZN01000057">
    <property type="protein sequence ID" value="KXT01318.1"/>
    <property type="molecule type" value="Genomic_DNA"/>
</dbReference>
<dbReference type="OrthoDB" id="265717at2759"/>
<feature type="region of interest" description="Disordered" evidence="1">
    <location>
        <begin position="100"/>
        <end position="122"/>
    </location>
</feature>
<feature type="region of interest" description="Disordered" evidence="1">
    <location>
        <begin position="1"/>
        <end position="84"/>
    </location>
</feature>
<feature type="compositionally biased region" description="Basic and acidic residues" evidence="1">
    <location>
        <begin position="100"/>
        <end position="112"/>
    </location>
</feature>
<feature type="region of interest" description="Disordered" evidence="1">
    <location>
        <begin position="337"/>
        <end position="433"/>
    </location>
</feature>
<feature type="compositionally biased region" description="Polar residues" evidence="1">
    <location>
        <begin position="1"/>
        <end position="15"/>
    </location>
</feature>
<feature type="compositionally biased region" description="Basic and acidic residues" evidence="1">
    <location>
        <begin position="397"/>
        <end position="411"/>
    </location>
</feature>
<feature type="compositionally biased region" description="Basic and acidic residues" evidence="1">
    <location>
        <begin position="746"/>
        <end position="759"/>
    </location>
</feature>
<evidence type="ECO:0000256" key="1">
    <source>
        <dbReference type="SAM" id="MobiDB-lite"/>
    </source>
</evidence>
<dbReference type="Gene3D" id="3.30.70.100">
    <property type="match status" value="1"/>
</dbReference>
<reference evidence="2 3" key="1">
    <citation type="submission" date="2015-07" db="EMBL/GenBank/DDBJ databases">
        <title>Comparative genomics of the Sigatoka disease complex on banana suggests a link between parallel evolutionary changes in Pseudocercospora fijiensis and Pseudocercospora eumusae and increased virulence on the banana host.</title>
        <authorList>
            <person name="Chang T.-C."/>
            <person name="Salvucci A."/>
            <person name="Crous P.W."/>
            <person name="Stergiopoulos I."/>
        </authorList>
    </citation>
    <scope>NUCLEOTIDE SEQUENCE [LARGE SCALE GENOMIC DNA]</scope>
    <source>
        <strain evidence="2 3">CBS 114824</strain>
    </source>
</reference>